<organism evidence="1 2">
    <name type="scientific">Sphaerobolus stellatus (strain SS14)</name>
    <dbReference type="NCBI Taxonomy" id="990650"/>
    <lineage>
        <taxon>Eukaryota</taxon>
        <taxon>Fungi</taxon>
        <taxon>Dikarya</taxon>
        <taxon>Basidiomycota</taxon>
        <taxon>Agaricomycotina</taxon>
        <taxon>Agaricomycetes</taxon>
        <taxon>Phallomycetidae</taxon>
        <taxon>Geastrales</taxon>
        <taxon>Sphaerobolaceae</taxon>
        <taxon>Sphaerobolus</taxon>
    </lineage>
</organism>
<name>A0A0C9UPF3_SPHS4</name>
<accession>A0A0C9UPF3</accession>
<reference evidence="1 2" key="1">
    <citation type="submission" date="2014-06" db="EMBL/GenBank/DDBJ databases">
        <title>Evolutionary Origins and Diversification of the Mycorrhizal Mutualists.</title>
        <authorList>
            <consortium name="DOE Joint Genome Institute"/>
            <consortium name="Mycorrhizal Genomics Consortium"/>
            <person name="Kohler A."/>
            <person name="Kuo A."/>
            <person name="Nagy L.G."/>
            <person name="Floudas D."/>
            <person name="Copeland A."/>
            <person name="Barry K.W."/>
            <person name="Cichocki N."/>
            <person name="Veneault-Fourrey C."/>
            <person name="LaButti K."/>
            <person name="Lindquist E.A."/>
            <person name="Lipzen A."/>
            <person name="Lundell T."/>
            <person name="Morin E."/>
            <person name="Murat C."/>
            <person name="Riley R."/>
            <person name="Ohm R."/>
            <person name="Sun H."/>
            <person name="Tunlid A."/>
            <person name="Henrissat B."/>
            <person name="Grigoriev I.V."/>
            <person name="Hibbett D.S."/>
            <person name="Martin F."/>
        </authorList>
    </citation>
    <scope>NUCLEOTIDE SEQUENCE [LARGE SCALE GENOMIC DNA]</scope>
    <source>
        <strain evidence="1 2">SS14</strain>
    </source>
</reference>
<gene>
    <name evidence="1" type="ORF">M422DRAFT_37816</name>
</gene>
<dbReference type="Proteomes" id="UP000054279">
    <property type="component" value="Unassembled WGS sequence"/>
</dbReference>
<protein>
    <submittedName>
        <fullName evidence="1">Uncharacterized protein</fullName>
    </submittedName>
</protein>
<dbReference type="HOGENOM" id="CLU_2062950_0_0_1"/>
<keyword evidence="2" id="KW-1185">Reference proteome</keyword>
<dbReference type="EMBL" id="KN837338">
    <property type="protein sequence ID" value="KIJ27326.1"/>
    <property type="molecule type" value="Genomic_DNA"/>
</dbReference>
<evidence type="ECO:0000313" key="1">
    <source>
        <dbReference type="EMBL" id="KIJ27326.1"/>
    </source>
</evidence>
<dbReference type="AlphaFoldDB" id="A0A0C9UPF3"/>
<proteinExistence type="predicted"/>
<evidence type="ECO:0000313" key="2">
    <source>
        <dbReference type="Proteomes" id="UP000054279"/>
    </source>
</evidence>
<sequence>MDMTGFQYEDNSNAPLNLPNLFLSFRILKANFNPSRIIEQRLSLCLIRRDIISALTSYSHLKSLRSNAFALLNLIAGRDATVHRGRGSYSKRYRRGRGAIYAICVQDATSALASADVDM</sequence>